<evidence type="ECO:0000313" key="3">
    <source>
        <dbReference type="Proteomes" id="UP000294575"/>
    </source>
</evidence>
<reference evidence="2 3" key="1">
    <citation type="submission" date="2019-03" db="EMBL/GenBank/DDBJ databases">
        <title>Genomic Encyclopedia of Type Strains, Phase IV (KMG-IV): sequencing the most valuable type-strain genomes for metagenomic binning, comparative biology and taxonomic classification.</title>
        <authorList>
            <person name="Goeker M."/>
        </authorList>
    </citation>
    <scope>NUCLEOTIDE SEQUENCE [LARGE SCALE GENOMIC DNA]</scope>
    <source>
        <strain evidence="2 3">DSM 28679</strain>
    </source>
</reference>
<accession>A0A4R6TZR6</accession>
<dbReference type="AlphaFoldDB" id="A0A4R6TZR6"/>
<gene>
    <name evidence="2" type="ORF">DFQ45_10774</name>
</gene>
<evidence type="ECO:0000313" key="2">
    <source>
        <dbReference type="EMBL" id="TDQ37569.1"/>
    </source>
</evidence>
<proteinExistence type="predicted"/>
<comment type="caution">
    <text evidence="2">The sequence shown here is derived from an EMBL/GenBank/DDBJ whole genome shotgun (WGS) entry which is preliminary data.</text>
</comment>
<evidence type="ECO:0000256" key="1">
    <source>
        <dbReference type="SAM" id="MobiDB-lite"/>
    </source>
</evidence>
<feature type="compositionally biased region" description="Polar residues" evidence="1">
    <location>
        <begin position="45"/>
        <end position="62"/>
    </location>
</feature>
<dbReference type="RefSeq" id="WP_240622445.1">
    <property type="nucleotide sequence ID" value="NZ_LNJZ01000002.1"/>
</dbReference>
<name>A0A4R6TZR6_9GAMM</name>
<dbReference type="EMBL" id="SNYK01000007">
    <property type="protein sequence ID" value="TDQ37569.1"/>
    <property type="molecule type" value="Genomic_DNA"/>
</dbReference>
<protein>
    <submittedName>
        <fullName evidence="2">Uncharacterized protein</fullName>
    </submittedName>
</protein>
<dbReference type="Proteomes" id="UP000294575">
    <property type="component" value="Unassembled WGS sequence"/>
</dbReference>
<sequence>MTKEERESLELFKNGATLREAAKVLPELTPEQLAQLDENGDWIQTPENPVDTNQAGDTNEPQ</sequence>
<organism evidence="2 3">
    <name type="scientific">Thiopseudomonas denitrificans</name>
    <dbReference type="NCBI Taxonomy" id="1501432"/>
    <lineage>
        <taxon>Bacteria</taxon>
        <taxon>Pseudomonadati</taxon>
        <taxon>Pseudomonadota</taxon>
        <taxon>Gammaproteobacteria</taxon>
        <taxon>Pseudomonadales</taxon>
        <taxon>Pseudomonadaceae</taxon>
        <taxon>Thiopseudomonas</taxon>
    </lineage>
</organism>
<feature type="region of interest" description="Disordered" evidence="1">
    <location>
        <begin position="32"/>
        <end position="62"/>
    </location>
</feature>
<keyword evidence="3" id="KW-1185">Reference proteome</keyword>